<evidence type="ECO:0000256" key="7">
    <source>
        <dbReference type="ARBA" id="ARBA00049244"/>
    </source>
</evidence>
<dbReference type="PANTHER" id="PTHR34388:SF1">
    <property type="entry name" value="DNA POLYMERASE III SUBUNIT DELTA"/>
    <property type="match status" value="1"/>
</dbReference>
<accession>A0A6N7XMC0</accession>
<keyword evidence="5" id="KW-0239">DNA-directed DNA polymerase</keyword>
<keyword evidence="2 9" id="KW-0808">Transferase</keyword>
<dbReference type="Gene3D" id="1.10.8.60">
    <property type="match status" value="1"/>
</dbReference>
<sequence length="328" mass="35157">MTQGRGQGASGLLPAYLAVGGDELKRETAVSRMKARLSPGLAAFNLDEREANADMQPGDLVTSLNTIPVGDGFRLVLVHGAERLPKPVSEAIIAYLGNPNPGCVLLLDAASLAKSTRLYKAVAKVGPHSVIDCAPKKRWELSKTVVRMAAHYGATMTEAAATELISRVGESTTMLDRQVRSLADLCRGSGQIGLVDVEANVARTAEVKPWDFLDSVCARDAGKALSLYQLMNGASEIALLSLLTGRLRELVCARCLDVRGEGARVASELHKQSWQVKNHVRWARGFAPGELEDALRRCAACERALKGGSDPRIAFTSLVVDVCGRGRR</sequence>
<comment type="similarity">
    <text evidence="6">Belongs to the DNA polymerase HolA subunit family.</text>
</comment>
<dbReference type="Gene3D" id="1.20.272.10">
    <property type="match status" value="1"/>
</dbReference>
<keyword evidence="4" id="KW-0235">DNA replication</keyword>
<evidence type="ECO:0000256" key="5">
    <source>
        <dbReference type="ARBA" id="ARBA00022932"/>
    </source>
</evidence>
<evidence type="ECO:0000256" key="6">
    <source>
        <dbReference type="ARBA" id="ARBA00034754"/>
    </source>
</evidence>
<comment type="catalytic activity">
    <reaction evidence="7">
        <text>DNA(n) + a 2'-deoxyribonucleoside 5'-triphosphate = DNA(n+1) + diphosphate</text>
        <dbReference type="Rhea" id="RHEA:22508"/>
        <dbReference type="Rhea" id="RHEA-COMP:17339"/>
        <dbReference type="Rhea" id="RHEA-COMP:17340"/>
        <dbReference type="ChEBI" id="CHEBI:33019"/>
        <dbReference type="ChEBI" id="CHEBI:61560"/>
        <dbReference type="ChEBI" id="CHEBI:173112"/>
        <dbReference type="EC" id="2.7.7.7"/>
    </reaction>
</comment>
<feature type="domain" description="DNA polymerase III delta subunit-like C-terminal" evidence="8">
    <location>
        <begin position="211"/>
        <end position="320"/>
    </location>
</feature>
<evidence type="ECO:0000256" key="2">
    <source>
        <dbReference type="ARBA" id="ARBA00022679"/>
    </source>
</evidence>
<proteinExistence type="inferred from homology"/>
<evidence type="ECO:0000256" key="1">
    <source>
        <dbReference type="ARBA" id="ARBA00012417"/>
    </source>
</evidence>
<dbReference type="InterPro" id="IPR027417">
    <property type="entry name" value="P-loop_NTPase"/>
</dbReference>
<dbReference type="GO" id="GO:0003677">
    <property type="term" value="F:DNA binding"/>
    <property type="evidence" value="ECO:0007669"/>
    <property type="project" value="InterPro"/>
</dbReference>
<dbReference type="InterPro" id="IPR048466">
    <property type="entry name" value="DNA_pol3_delta-like_C"/>
</dbReference>
<gene>
    <name evidence="9" type="primary">holA</name>
    <name evidence="9" type="ORF">FYJ68_03170</name>
</gene>
<keyword evidence="10" id="KW-1185">Reference proteome</keyword>
<evidence type="ECO:0000256" key="4">
    <source>
        <dbReference type="ARBA" id="ARBA00022705"/>
    </source>
</evidence>
<comment type="caution">
    <text evidence="9">The sequence shown here is derived from an EMBL/GenBank/DDBJ whole genome shotgun (WGS) entry which is preliminary data.</text>
</comment>
<dbReference type="EMBL" id="VUNC01000002">
    <property type="protein sequence ID" value="MST72114.1"/>
    <property type="molecule type" value="Genomic_DNA"/>
</dbReference>
<dbReference type="InterPro" id="IPR008921">
    <property type="entry name" value="DNA_pol3_clamp-load_cplx_C"/>
</dbReference>
<evidence type="ECO:0000259" key="8">
    <source>
        <dbReference type="Pfam" id="PF21694"/>
    </source>
</evidence>
<evidence type="ECO:0000313" key="10">
    <source>
        <dbReference type="Proteomes" id="UP000469325"/>
    </source>
</evidence>
<dbReference type="SUPFAM" id="SSF48019">
    <property type="entry name" value="post-AAA+ oligomerization domain-like"/>
    <property type="match status" value="1"/>
</dbReference>
<dbReference type="NCBIfam" id="TIGR01128">
    <property type="entry name" value="holA"/>
    <property type="match status" value="1"/>
</dbReference>
<dbReference type="Gene3D" id="3.40.50.300">
    <property type="entry name" value="P-loop containing nucleotide triphosphate hydrolases"/>
    <property type="match status" value="1"/>
</dbReference>
<evidence type="ECO:0000256" key="3">
    <source>
        <dbReference type="ARBA" id="ARBA00022695"/>
    </source>
</evidence>
<dbReference type="GO" id="GO:0009360">
    <property type="term" value="C:DNA polymerase III complex"/>
    <property type="evidence" value="ECO:0007669"/>
    <property type="project" value="TreeGrafter"/>
</dbReference>
<dbReference type="SUPFAM" id="SSF52540">
    <property type="entry name" value="P-loop containing nucleoside triphosphate hydrolases"/>
    <property type="match status" value="1"/>
</dbReference>
<protein>
    <recommendedName>
        <fullName evidence="1">DNA-directed DNA polymerase</fullName>
        <ecNumber evidence="1">2.7.7.7</ecNumber>
    </recommendedName>
</protein>
<organism evidence="9 10">
    <name type="scientific">Olsenella porci</name>
    <dbReference type="NCBI Taxonomy" id="2652279"/>
    <lineage>
        <taxon>Bacteria</taxon>
        <taxon>Bacillati</taxon>
        <taxon>Actinomycetota</taxon>
        <taxon>Coriobacteriia</taxon>
        <taxon>Coriobacteriales</taxon>
        <taxon>Atopobiaceae</taxon>
        <taxon>Olsenella</taxon>
    </lineage>
</organism>
<dbReference type="GO" id="GO:0003887">
    <property type="term" value="F:DNA-directed DNA polymerase activity"/>
    <property type="evidence" value="ECO:0007669"/>
    <property type="project" value="UniProtKB-KW"/>
</dbReference>
<keyword evidence="3 9" id="KW-0548">Nucleotidyltransferase</keyword>
<dbReference type="EC" id="2.7.7.7" evidence="1"/>
<dbReference type="AlphaFoldDB" id="A0A6N7XMC0"/>
<dbReference type="InterPro" id="IPR005790">
    <property type="entry name" value="DNA_polIII_delta"/>
</dbReference>
<reference evidence="9 10" key="1">
    <citation type="submission" date="2019-08" db="EMBL/GenBank/DDBJ databases">
        <title>In-depth cultivation of the pig gut microbiome towards novel bacterial diversity and tailored functional studies.</title>
        <authorList>
            <person name="Wylensek D."/>
            <person name="Hitch T.C.A."/>
            <person name="Clavel T."/>
        </authorList>
    </citation>
    <scope>NUCLEOTIDE SEQUENCE [LARGE SCALE GENOMIC DNA]</scope>
    <source>
        <strain evidence="9 10">CA-Schmier-601-WT-1</strain>
    </source>
</reference>
<dbReference type="Proteomes" id="UP000469325">
    <property type="component" value="Unassembled WGS sequence"/>
</dbReference>
<name>A0A6N7XMC0_9ACTN</name>
<evidence type="ECO:0000313" key="9">
    <source>
        <dbReference type="EMBL" id="MST72114.1"/>
    </source>
</evidence>
<dbReference type="PANTHER" id="PTHR34388">
    <property type="entry name" value="DNA POLYMERASE III SUBUNIT DELTA"/>
    <property type="match status" value="1"/>
</dbReference>
<dbReference type="RefSeq" id="WP_154433917.1">
    <property type="nucleotide sequence ID" value="NZ_VUNC01000002.1"/>
</dbReference>
<dbReference type="GO" id="GO:0006261">
    <property type="term" value="P:DNA-templated DNA replication"/>
    <property type="evidence" value="ECO:0007669"/>
    <property type="project" value="TreeGrafter"/>
</dbReference>
<dbReference type="Pfam" id="PF21694">
    <property type="entry name" value="DNA_pol3_delta_C"/>
    <property type="match status" value="1"/>
</dbReference>